<dbReference type="STRING" id="134849.SAMN05443668_1011090"/>
<keyword evidence="4" id="KW-1185">Reference proteome</keyword>
<reference evidence="3 4" key="1">
    <citation type="submission" date="2016-11" db="EMBL/GenBank/DDBJ databases">
        <authorList>
            <person name="Jaros S."/>
            <person name="Januszkiewicz K."/>
            <person name="Wedrychowicz H."/>
        </authorList>
    </citation>
    <scope>NUCLEOTIDE SEQUENCE [LARGE SCALE GENOMIC DNA]</scope>
    <source>
        <strain evidence="3 4">DSM 46144</strain>
    </source>
</reference>
<feature type="domain" description="HNH nuclease" evidence="2">
    <location>
        <begin position="292"/>
        <end position="344"/>
    </location>
</feature>
<name>A0A1M7KDX9_9ACTN</name>
<dbReference type="Gene3D" id="1.10.30.50">
    <property type="match status" value="1"/>
</dbReference>
<feature type="compositionally biased region" description="Low complexity" evidence="1">
    <location>
        <begin position="177"/>
        <end position="189"/>
    </location>
</feature>
<feature type="compositionally biased region" description="Gly residues" evidence="1">
    <location>
        <begin position="190"/>
        <end position="201"/>
    </location>
</feature>
<dbReference type="CDD" id="cd00085">
    <property type="entry name" value="HNHc"/>
    <property type="match status" value="1"/>
</dbReference>
<dbReference type="SMART" id="SM00507">
    <property type="entry name" value="HNHc"/>
    <property type="match status" value="1"/>
</dbReference>
<dbReference type="InterPro" id="IPR003615">
    <property type="entry name" value="HNH_nuc"/>
</dbReference>
<feature type="region of interest" description="Disordered" evidence="1">
    <location>
        <begin position="58"/>
        <end position="89"/>
    </location>
</feature>
<dbReference type="Pfam" id="PF02720">
    <property type="entry name" value="DUF222"/>
    <property type="match status" value="1"/>
</dbReference>
<evidence type="ECO:0000256" key="1">
    <source>
        <dbReference type="SAM" id="MobiDB-lite"/>
    </source>
</evidence>
<gene>
    <name evidence="3" type="ORF">SAMN05443668_1011090</name>
</gene>
<dbReference type="EMBL" id="FRCS01000001">
    <property type="protein sequence ID" value="SHM63481.1"/>
    <property type="molecule type" value="Genomic_DNA"/>
</dbReference>
<dbReference type="OrthoDB" id="5140334at2"/>
<organism evidence="3 4">
    <name type="scientific">Cryptosporangium aurantiacum</name>
    <dbReference type="NCBI Taxonomy" id="134849"/>
    <lineage>
        <taxon>Bacteria</taxon>
        <taxon>Bacillati</taxon>
        <taxon>Actinomycetota</taxon>
        <taxon>Actinomycetes</taxon>
        <taxon>Cryptosporangiales</taxon>
        <taxon>Cryptosporangiaceae</taxon>
        <taxon>Cryptosporangium</taxon>
    </lineage>
</organism>
<feature type="compositionally biased region" description="Basic and acidic residues" evidence="1">
    <location>
        <begin position="64"/>
        <end position="77"/>
    </location>
</feature>
<dbReference type="AlphaFoldDB" id="A0A1M7KDX9"/>
<proteinExistence type="predicted"/>
<evidence type="ECO:0000313" key="4">
    <source>
        <dbReference type="Proteomes" id="UP000184440"/>
    </source>
</evidence>
<dbReference type="InterPro" id="IPR003870">
    <property type="entry name" value="DUF222"/>
</dbReference>
<protein>
    <recommendedName>
        <fullName evidence="2">HNH nuclease domain-containing protein</fullName>
    </recommendedName>
</protein>
<feature type="region of interest" description="Disordered" evidence="1">
    <location>
        <begin position="169"/>
        <end position="209"/>
    </location>
</feature>
<accession>A0A1M7KDX9</accession>
<sequence length="396" mass="41365">MARVLNGRCFLTRRALAEGRITYRHAVEIVQALEPLDDDRAADVEALLLDAAERKTPAQLGRQARKEVAKADPDGADRRHRRARKGRRVDVVPLPDAMAELRAILPADDAARVRAAIDQVAGRTAARGDDRTIDQRRADALVALAELGALTAIGHGHCPHCGNAHGECARGSSTATSGPGSESPASEGPGSDGPGSEGPGSDGHCHGAAPSSDVVAAVLAGKRAAPPRVALTAPLSTVLGATNLPGDLTGYGPVPPSVVRALAADGKWEKWLTDNRGVVTDLGRSTYRPSAGLAALVRATYPTCVFPGCSQPSYRCDLDHNVRRIDGGPTSAANLVALCRRHHRAKDEGGWGLHHDADSGSCTWTSPAGHTYTVDPPTHDEAHEPVAAATTEAPPF</sequence>
<evidence type="ECO:0000259" key="2">
    <source>
        <dbReference type="SMART" id="SM00507"/>
    </source>
</evidence>
<feature type="compositionally biased region" description="Basic residues" evidence="1">
    <location>
        <begin position="78"/>
        <end position="87"/>
    </location>
</feature>
<evidence type="ECO:0000313" key="3">
    <source>
        <dbReference type="EMBL" id="SHM63481.1"/>
    </source>
</evidence>
<dbReference type="Proteomes" id="UP000184440">
    <property type="component" value="Unassembled WGS sequence"/>
</dbReference>